<dbReference type="InterPro" id="IPR050188">
    <property type="entry name" value="RluA_PseudoU_synthase"/>
</dbReference>
<proteinExistence type="inferred from homology"/>
<evidence type="ECO:0000256" key="1">
    <source>
        <dbReference type="ARBA" id="ARBA00010876"/>
    </source>
</evidence>
<dbReference type="Pfam" id="PF00849">
    <property type="entry name" value="PseudoU_synth_2"/>
    <property type="match status" value="1"/>
</dbReference>
<dbReference type="EMBL" id="JPOS01000093">
    <property type="protein sequence ID" value="KGE85087.1"/>
    <property type="molecule type" value="Genomic_DNA"/>
</dbReference>
<dbReference type="GO" id="GO:0003723">
    <property type="term" value="F:RNA binding"/>
    <property type="evidence" value="ECO:0007669"/>
    <property type="project" value="InterPro"/>
</dbReference>
<evidence type="ECO:0000313" key="5">
    <source>
        <dbReference type="Proteomes" id="UP000029736"/>
    </source>
</evidence>
<gene>
    <name evidence="4" type="ORF">IX84_29780</name>
</gene>
<dbReference type="OrthoDB" id="9807829at2"/>
<keyword evidence="2" id="KW-0413">Isomerase</keyword>
<dbReference type="GO" id="GO:0009982">
    <property type="term" value="F:pseudouridine synthase activity"/>
    <property type="evidence" value="ECO:0007669"/>
    <property type="project" value="InterPro"/>
</dbReference>
<dbReference type="GO" id="GO:0001522">
    <property type="term" value="P:pseudouridine synthesis"/>
    <property type="evidence" value="ECO:0007669"/>
    <property type="project" value="InterPro"/>
</dbReference>
<organism evidence="4 5">
    <name type="scientific">Phaeodactylibacter xiamenensis</name>
    <dbReference type="NCBI Taxonomy" id="1524460"/>
    <lineage>
        <taxon>Bacteria</taxon>
        <taxon>Pseudomonadati</taxon>
        <taxon>Bacteroidota</taxon>
        <taxon>Saprospiria</taxon>
        <taxon>Saprospirales</taxon>
        <taxon>Haliscomenobacteraceae</taxon>
        <taxon>Phaeodactylibacter</taxon>
    </lineage>
</organism>
<accession>A0A098S1R6</accession>
<name>A0A098S1R6_9BACT</name>
<comment type="caution">
    <text evidence="4">The sequence shown here is derived from an EMBL/GenBank/DDBJ whole genome shotgun (WGS) entry which is preliminary data.</text>
</comment>
<dbReference type="InterPro" id="IPR006145">
    <property type="entry name" value="PsdUridine_synth_RsuA/RluA"/>
</dbReference>
<dbReference type="AlphaFoldDB" id="A0A098S1R6"/>
<keyword evidence="5" id="KW-1185">Reference proteome</keyword>
<protein>
    <submittedName>
        <fullName evidence="4">Pseudouridine synthase</fullName>
    </submittedName>
</protein>
<dbReference type="InterPro" id="IPR020103">
    <property type="entry name" value="PsdUridine_synth_cat_dom_sf"/>
</dbReference>
<dbReference type="SUPFAM" id="SSF55120">
    <property type="entry name" value="Pseudouridine synthase"/>
    <property type="match status" value="1"/>
</dbReference>
<feature type="domain" description="Pseudouridine synthase RsuA/RluA-like" evidence="3">
    <location>
        <begin position="12"/>
        <end position="168"/>
    </location>
</feature>
<evidence type="ECO:0000256" key="2">
    <source>
        <dbReference type="ARBA" id="ARBA00023235"/>
    </source>
</evidence>
<evidence type="ECO:0000313" key="4">
    <source>
        <dbReference type="EMBL" id="KGE85087.1"/>
    </source>
</evidence>
<sequence length="232" mass="26466">MQGLQILFEDNHLIAVNKPAGMLVQGDITEDKPMSEFVKQYIADRYNKPGAVFLGTIHRLDRPVSGVVIYARTSKALARMNALFQKREIQKTYWAITEERPDPLSGHLVHYIDKDRTRNVAHASVRPRNKDAKKSELDYELIAEVGNHHLIRVNPLTGRPHQIRVQLARLGCSIRGDVKYGAPAPNKDGSIHLHCRSISFVHPVRNEPVTITANPVNKDEVWQMFANQWRDR</sequence>
<dbReference type="CDD" id="cd02869">
    <property type="entry name" value="PseudoU_synth_RluA_like"/>
    <property type="match status" value="1"/>
</dbReference>
<dbReference type="GO" id="GO:0140098">
    <property type="term" value="F:catalytic activity, acting on RNA"/>
    <property type="evidence" value="ECO:0007669"/>
    <property type="project" value="UniProtKB-ARBA"/>
</dbReference>
<reference evidence="4 5" key="1">
    <citation type="journal article" date="2014" name="Int. J. Syst. Evol. Microbiol.">
        <title>Phaeodactylibacter xiamenensis gen. nov., sp. nov., a member of the family Saprospiraceae isolated from the marine alga Phaeodactylum tricornutum.</title>
        <authorList>
            <person name="Chen Z.Jr."/>
            <person name="Lei X."/>
            <person name="Lai Q."/>
            <person name="Li Y."/>
            <person name="Zhang B."/>
            <person name="Zhang J."/>
            <person name="Zhang H."/>
            <person name="Yang L."/>
            <person name="Zheng W."/>
            <person name="Tian Y."/>
            <person name="Yu Z."/>
            <person name="Xu H.Jr."/>
            <person name="Zheng T."/>
        </authorList>
    </citation>
    <scope>NUCLEOTIDE SEQUENCE [LARGE SCALE GENOMIC DNA]</scope>
    <source>
        <strain evidence="4 5">KD52</strain>
    </source>
</reference>
<comment type="similarity">
    <text evidence="1">Belongs to the pseudouridine synthase RluA family.</text>
</comment>
<dbReference type="STRING" id="1524460.IX84_29780"/>
<dbReference type="Gene3D" id="3.30.2350.10">
    <property type="entry name" value="Pseudouridine synthase"/>
    <property type="match status" value="1"/>
</dbReference>
<dbReference type="PANTHER" id="PTHR21600">
    <property type="entry name" value="MITOCHONDRIAL RNA PSEUDOURIDINE SYNTHASE"/>
    <property type="match status" value="1"/>
</dbReference>
<dbReference type="RefSeq" id="WP_044229441.1">
    <property type="nucleotide sequence ID" value="NZ_JBKAGJ010000040.1"/>
</dbReference>
<dbReference type="GO" id="GO:0006396">
    <property type="term" value="P:RNA processing"/>
    <property type="evidence" value="ECO:0007669"/>
    <property type="project" value="UniProtKB-ARBA"/>
</dbReference>
<dbReference type="PANTHER" id="PTHR21600:SF83">
    <property type="entry name" value="PSEUDOURIDYLATE SYNTHASE RPUSD4, MITOCHONDRIAL"/>
    <property type="match status" value="1"/>
</dbReference>
<dbReference type="Proteomes" id="UP000029736">
    <property type="component" value="Unassembled WGS sequence"/>
</dbReference>
<evidence type="ECO:0000259" key="3">
    <source>
        <dbReference type="Pfam" id="PF00849"/>
    </source>
</evidence>